<feature type="coiled-coil region" evidence="1">
    <location>
        <begin position="62"/>
        <end position="122"/>
    </location>
</feature>
<reference evidence="2" key="1">
    <citation type="submission" date="2020-02" db="EMBL/GenBank/DDBJ databases">
        <authorList>
            <person name="Meier V. D."/>
        </authorList>
    </citation>
    <scope>NUCLEOTIDE SEQUENCE</scope>
    <source>
        <strain evidence="2">AVDCRST_MAG76</strain>
    </source>
</reference>
<dbReference type="EMBL" id="CADCSZ010000151">
    <property type="protein sequence ID" value="CAA9253572.1"/>
    <property type="molecule type" value="Genomic_DNA"/>
</dbReference>
<evidence type="ECO:0000313" key="2">
    <source>
        <dbReference type="EMBL" id="CAA9253572.1"/>
    </source>
</evidence>
<name>A0A6J4IIA9_9ACTN</name>
<evidence type="ECO:0000256" key="1">
    <source>
        <dbReference type="SAM" id="Coils"/>
    </source>
</evidence>
<gene>
    <name evidence="2" type="ORF">AVDCRST_MAG76-2410</name>
</gene>
<keyword evidence="1" id="KW-0175">Coiled coil</keyword>
<proteinExistence type="predicted"/>
<protein>
    <submittedName>
        <fullName evidence="2">Uncharacterized protein</fullName>
    </submittedName>
</protein>
<accession>A0A6J4IIA9</accession>
<sequence>MAIIPDLQALREAATSVERTAADVDTDAGGVTSRLEMIPWQGPRRDRVLFLADVAVVTARAQAEAERALARALRELAGAVERELQELAALAERARRHLEELLSRARALVNRAAQELADLAAAAAVAAGLVWDVVTGDVADAVATARSLVQRAEEALRSITLRLDSLPAPQDPLWRTLAREILRWQPL</sequence>
<organism evidence="2">
    <name type="scientific">uncultured Acidimicrobiales bacterium</name>
    <dbReference type="NCBI Taxonomy" id="310071"/>
    <lineage>
        <taxon>Bacteria</taxon>
        <taxon>Bacillati</taxon>
        <taxon>Actinomycetota</taxon>
        <taxon>Acidimicrobiia</taxon>
        <taxon>Acidimicrobiales</taxon>
        <taxon>environmental samples</taxon>
    </lineage>
</organism>
<dbReference type="AlphaFoldDB" id="A0A6J4IIA9"/>